<accession>A0ABD0KKB6</accession>
<comment type="caution">
    <text evidence="1">The sequence shown here is derived from an EMBL/GenBank/DDBJ whole genome shotgun (WGS) entry which is preliminary data.</text>
</comment>
<organism evidence="1 2">
    <name type="scientific">Batillaria attramentaria</name>
    <dbReference type="NCBI Taxonomy" id="370345"/>
    <lineage>
        <taxon>Eukaryota</taxon>
        <taxon>Metazoa</taxon>
        <taxon>Spiralia</taxon>
        <taxon>Lophotrochozoa</taxon>
        <taxon>Mollusca</taxon>
        <taxon>Gastropoda</taxon>
        <taxon>Caenogastropoda</taxon>
        <taxon>Sorbeoconcha</taxon>
        <taxon>Cerithioidea</taxon>
        <taxon>Batillariidae</taxon>
        <taxon>Batillaria</taxon>
    </lineage>
</organism>
<keyword evidence="2" id="KW-1185">Reference proteome</keyword>
<proteinExistence type="predicted"/>
<evidence type="ECO:0000313" key="1">
    <source>
        <dbReference type="EMBL" id="KAK7487539.1"/>
    </source>
</evidence>
<dbReference type="EMBL" id="JACVVK020000163">
    <property type="protein sequence ID" value="KAK7487539.1"/>
    <property type="molecule type" value="Genomic_DNA"/>
</dbReference>
<gene>
    <name evidence="1" type="ORF">BaRGS_00021241</name>
</gene>
<sequence length="110" mass="11409">MPPGAVKDRVNSGEISCGTGLDSHREPWAGNEISVLSVGGATAAGGCGGACGNGKIRTKNIGTKRQARAEKESHGFIIPVRDLTGSDCIKAGKLTLIVRKLTHGGMQLRR</sequence>
<dbReference type="Proteomes" id="UP001519460">
    <property type="component" value="Unassembled WGS sequence"/>
</dbReference>
<dbReference type="AlphaFoldDB" id="A0ABD0KKB6"/>
<reference evidence="1 2" key="1">
    <citation type="journal article" date="2023" name="Sci. Data">
        <title>Genome assembly of the Korean intertidal mud-creeper Batillaria attramentaria.</title>
        <authorList>
            <person name="Patra A.K."/>
            <person name="Ho P.T."/>
            <person name="Jun S."/>
            <person name="Lee S.J."/>
            <person name="Kim Y."/>
            <person name="Won Y.J."/>
        </authorList>
    </citation>
    <scope>NUCLEOTIDE SEQUENCE [LARGE SCALE GENOMIC DNA]</scope>
    <source>
        <strain evidence="1">Wonlab-2016</strain>
    </source>
</reference>
<name>A0ABD0KKB6_9CAEN</name>
<protein>
    <submittedName>
        <fullName evidence="1">Uncharacterized protein</fullName>
    </submittedName>
</protein>
<evidence type="ECO:0000313" key="2">
    <source>
        <dbReference type="Proteomes" id="UP001519460"/>
    </source>
</evidence>